<protein>
    <submittedName>
        <fullName evidence="2">Uncharacterized protein</fullName>
    </submittedName>
</protein>
<name>D4YX88_SPHIU</name>
<sequence length="103" mass="11522">MLLHTALLCRPASRTSARTESIAMSHHLRGTSDPRPASATTAKRHESPDWVTFVHRLSLGHIDFRQRPASPTPPFICIYRYSRSPIASSCYFKDLAPTATWSA</sequence>
<evidence type="ECO:0000256" key="1">
    <source>
        <dbReference type="SAM" id="MobiDB-lite"/>
    </source>
</evidence>
<dbReference type="STRING" id="452662.SJA_C1-01360"/>
<accession>D4YX88</accession>
<evidence type="ECO:0000313" key="3">
    <source>
        <dbReference type="Proteomes" id="UP000007753"/>
    </source>
</evidence>
<feature type="region of interest" description="Disordered" evidence="1">
    <location>
        <begin position="18"/>
        <end position="46"/>
    </location>
</feature>
<organism evidence="2 3">
    <name type="scientific">Sphingobium indicum (strain DSM 16413 / CCM 7287 / MTCC 6362 / UT26 / NBRC 101211 / UT26S)</name>
    <name type="common">Sphingobium japonicum</name>
    <dbReference type="NCBI Taxonomy" id="452662"/>
    <lineage>
        <taxon>Bacteria</taxon>
        <taxon>Pseudomonadati</taxon>
        <taxon>Pseudomonadota</taxon>
        <taxon>Alphaproteobacteria</taxon>
        <taxon>Sphingomonadales</taxon>
        <taxon>Sphingomonadaceae</taxon>
        <taxon>Sphingobium</taxon>
    </lineage>
</organism>
<gene>
    <name evidence="2" type="ordered locus">SJA_C1-01360</name>
</gene>
<dbReference type="HOGENOM" id="CLU_2262027_0_0_5"/>
<reference evidence="2 3" key="1">
    <citation type="journal article" date="2010" name="J. Bacteriol.">
        <title>Complete genome sequence of the representative gamma-hexachlorocyclohexane-degrading bacterium Sphingobium japonicum UT26.</title>
        <authorList>
            <person name="Nagata Y."/>
            <person name="Ohtsubo Y."/>
            <person name="Endo R."/>
            <person name="Ichikawa N."/>
            <person name="Ankai A."/>
            <person name="Oguchi A."/>
            <person name="Fukui S."/>
            <person name="Fujita N."/>
            <person name="Tsuda M."/>
        </authorList>
    </citation>
    <scope>NUCLEOTIDE SEQUENCE [LARGE SCALE GENOMIC DNA]</scope>
    <source>
        <strain evidence="3">DSM 16413 / CCM 7287 / MTCC 6362 / UT26 / NBRC 101211 / UT26S</strain>
    </source>
</reference>
<evidence type="ECO:0000313" key="2">
    <source>
        <dbReference type="EMBL" id="BAI94970.1"/>
    </source>
</evidence>
<dbReference type="EMBL" id="AP010803">
    <property type="protein sequence ID" value="BAI94970.1"/>
    <property type="molecule type" value="Genomic_DNA"/>
</dbReference>
<proteinExistence type="predicted"/>
<keyword evidence="3" id="KW-1185">Reference proteome</keyword>
<dbReference type="KEGG" id="sjp:SJA_C1-01360"/>
<dbReference type="AlphaFoldDB" id="D4YX88"/>
<dbReference type="Proteomes" id="UP000007753">
    <property type="component" value="Chromosome 1"/>
</dbReference>